<dbReference type="Proteomes" id="UP001163603">
    <property type="component" value="Chromosome 8"/>
</dbReference>
<evidence type="ECO:0000313" key="1">
    <source>
        <dbReference type="EMBL" id="KAJ0030825.1"/>
    </source>
</evidence>
<protein>
    <submittedName>
        <fullName evidence="1">Uncharacterized protein</fullName>
    </submittedName>
</protein>
<accession>A0ACC0Y6C2</accession>
<sequence>MTPSSNFFSFMHLLLLFSLFNLIVLAPFNSSAQTLCHDDEHSSLLRFKESLVTNKSASFDPSAYPKVASWKADEDCCSWDGVTCNEVTGHLIRLDLTSSCLYGYIHSTNTLFQLAHLEWLSLADNHFNGSKIPSQIMNLSSLNSLILLDIHNCNFSGSIPSSLGNLTKITYLYLSDNTFSSQDSRSLSWMAKYSKLTYLGLSQINLFGEIPSWLMNLTHLTHLYMSQNELKGPIPYWLMNLSQLEELSLSSNRLIGNIPSQIGNLTQLQVLALGSNILQGEFPIALYDLDNLQVLDLNSNNLDSTVDMNMLFYKLKSLKYLFLSPNNLSLLTDTKVHTKFPKLSFLGLRSCNLIEFPNFLQNQDQLEILDLSSNKIASQIPGWFLNLSVELLLCLNFSNNLLTGFDQHPLSFSWTRLKSLDLSSNKLQGPLPVPPLSTRSYLVSYNNLTREIPPGLCNLNMLKILDVSHNNLSGKLPQCLGNKNNNFSGGIPENFVNGENLGMIDLSQNQLQGKIPRSLASCMKLEFLDLGNNQISDTFPSWLETLPNLKVLILQFNRLRGAIKEPKTAYAFPKLQIIDLSHNRFTGSLPSKYFESWDAMKVVNGSSLTYMQDLTIGRLHTGIDETFDILPSIYDYSMQLSTKGIELEYGRISYLITAIIFSSNKFEGQIPTSIANLRGLHFLVLSNNNLKGSIPPSMANLTVLESLDLSNNKLSGQIPQQLEDLTLLQCLK</sequence>
<evidence type="ECO:0000313" key="2">
    <source>
        <dbReference type="Proteomes" id="UP001163603"/>
    </source>
</evidence>
<keyword evidence="2" id="KW-1185">Reference proteome</keyword>
<name>A0ACC0Y6C2_9ROSI</name>
<gene>
    <name evidence="1" type="ORF">Pint_14546</name>
</gene>
<dbReference type="EMBL" id="CM047743">
    <property type="protein sequence ID" value="KAJ0030825.1"/>
    <property type="molecule type" value="Genomic_DNA"/>
</dbReference>
<comment type="caution">
    <text evidence="1">The sequence shown here is derived from an EMBL/GenBank/DDBJ whole genome shotgun (WGS) entry which is preliminary data.</text>
</comment>
<proteinExistence type="predicted"/>
<reference evidence="2" key="1">
    <citation type="journal article" date="2023" name="G3 (Bethesda)">
        <title>Genome assembly and association tests identify interacting loci associated with vigor, precocity, and sex in interspecific pistachio rootstocks.</title>
        <authorList>
            <person name="Palmer W."/>
            <person name="Jacygrad E."/>
            <person name="Sagayaradj S."/>
            <person name="Cavanaugh K."/>
            <person name="Han R."/>
            <person name="Bertier L."/>
            <person name="Beede B."/>
            <person name="Kafkas S."/>
            <person name="Golino D."/>
            <person name="Preece J."/>
            <person name="Michelmore R."/>
        </authorList>
    </citation>
    <scope>NUCLEOTIDE SEQUENCE [LARGE SCALE GENOMIC DNA]</scope>
</reference>
<organism evidence="1 2">
    <name type="scientific">Pistacia integerrima</name>
    <dbReference type="NCBI Taxonomy" id="434235"/>
    <lineage>
        <taxon>Eukaryota</taxon>
        <taxon>Viridiplantae</taxon>
        <taxon>Streptophyta</taxon>
        <taxon>Embryophyta</taxon>
        <taxon>Tracheophyta</taxon>
        <taxon>Spermatophyta</taxon>
        <taxon>Magnoliopsida</taxon>
        <taxon>eudicotyledons</taxon>
        <taxon>Gunneridae</taxon>
        <taxon>Pentapetalae</taxon>
        <taxon>rosids</taxon>
        <taxon>malvids</taxon>
        <taxon>Sapindales</taxon>
        <taxon>Anacardiaceae</taxon>
        <taxon>Pistacia</taxon>
    </lineage>
</organism>